<dbReference type="GO" id="GO:0006415">
    <property type="term" value="P:translational termination"/>
    <property type="evidence" value="ECO:0007669"/>
    <property type="project" value="UniProtKB-UniRule"/>
</dbReference>
<gene>
    <name evidence="6 9" type="primary">frr</name>
    <name evidence="9" type="ORF">ENSA7_58030</name>
</gene>
<comment type="function">
    <text evidence="5 6">Responsible for the release of ribosomes from messenger RNA at the termination of protein biosynthesis. May increase the efficiency of translation by recycling ribosomes from one round of translation to another.</text>
</comment>
<dbReference type="GO" id="GO:0043023">
    <property type="term" value="F:ribosomal large subunit binding"/>
    <property type="evidence" value="ECO:0007669"/>
    <property type="project" value="TreeGrafter"/>
</dbReference>
<dbReference type="FunFam" id="1.10.132.20:FF:000001">
    <property type="entry name" value="Ribosome-recycling factor"/>
    <property type="match status" value="1"/>
</dbReference>
<dbReference type="Gene3D" id="1.10.132.20">
    <property type="entry name" value="Ribosome-recycling factor"/>
    <property type="match status" value="1"/>
</dbReference>
<dbReference type="CDD" id="cd00520">
    <property type="entry name" value="RRF"/>
    <property type="match status" value="1"/>
</dbReference>
<dbReference type="HAMAP" id="MF_00040">
    <property type="entry name" value="RRF"/>
    <property type="match status" value="1"/>
</dbReference>
<protein>
    <recommendedName>
        <fullName evidence="6">Ribosome-recycling factor</fullName>
        <shortName evidence="6">RRF</shortName>
    </recommendedName>
    <alternativeName>
        <fullName evidence="6">Ribosome-releasing factor</fullName>
    </alternativeName>
</protein>
<dbReference type="PANTHER" id="PTHR20982:SF3">
    <property type="entry name" value="MITOCHONDRIAL RIBOSOME RECYCLING FACTOR PSEUDO 1"/>
    <property type="match status" value="1"/>
</dbReference>
<dbReference type="InterPro" id="IPR002661">
    <property type="entry name" value="Ribosome_recyc_fac"/>
</dbReference>
<dbReference type="Gene3D" id="3.30.1360.40">
    <property type="match status" value="1"/>
</dbReference>
<dbReference type="Pfam" id="PF01765">
    <property type="entry name" value="RRF"/>
    <property type="match status" value="1"/>
</dbReference>
<dbReference type="PANTHER" id="PTHR20982">
    <property type="entry name" value="RIBOSOME RECYCLING FACTOR"/>
    <property type="match status" value="1"/>
</dbReference>
<evidence type="ECO:0000313" key="10">
    <source>
        <dbReference type="Proteomes" id="UP000238823"/>
    </source>
</evidence>
<dbReference type="Proteomes" id="UP000238823">
    <property type="component" value="Unassembled WGS sequence"/>
</dbReference>
<reference evidence="9 10" key="1">
    <citation type="submission" date="2018-03" db="EMBL/GenBank/DDBJ databases">
        <title>Draft Genome Sequences of the Obligatory Marine Myxobacteria Enhygromyxa salina SWB007.</title>
        <authorList>
            <person name="Poehlein A."/>
            <person name="Moghaddam J.A."/>
            <person name="Harms H."/>
            <person name="Alanjari M."/>
            <person name="Koenig G.M."/>
            <person name="Daniel R."/>
            <person name="Schaeberle T.F."/>
        </authorList>
    </citation>
    <scope>NUCLEOTIDE SEQUENCE [LARGE SCALE GENOMIC DNA]</scope>
    <source>
        <strain evidence="9 10">SWB007</strain>
    </source>
</reference>
<dbReference type="InterPro" id="IPR023584">
    <property type="entry name" value="Ribosome_recyc_fac_dom"/>
</dbReference>
<evidence type="ECO:0000256" key="5">
    <source>
        <dbReference type="ARBA" id="ARBA00025050"/>
    </source>
</evidence>
<evidence type="ECO:0000256" key="7">
    <source>
        <dbReference type="SAM" id="Coils"/>
    </source>
</evidence>
<evidence type="ECO:0000256" key="3">
    <source>
        <dbReference type="ARBA" id="ARBA00022490"/>
    </source>
</evidence>
<dbReference type="SUPFAM" id="SSF55194">
    <property type="entry name" value="Ribosome recycling factor, RRF"/>
    <property type="match status" value="1"/>
</dbReference>
<dbReference type="NCBIfam" id="TIGR00496">
    <property type="entry name" value="frr"/>
    <property type="match status" value="1"/>
</dbReference>
<comment type="similarity">
    <text evidence="2 6">Belongs to the RRF family.</text>
</comment>
<evidence type="ECO:0000256" key="2">
    <source>
        <dbReference type="ARBA" id="ARBA00005912"/>
    </source>
</evidence>
<keyword evidence="4 6" id="KW-0648">Protein biosynthesis</keyword>
<accession>A0A2S9Y7V1</accession>
<dbReference type="RefSeq" id="WP_244923946.1">
    <property type="nucleotide sequence ID" value="NZ_PVNL01000117.1"/>
</dbReference>
<evidence type="ECO:0000256" key="4">
    <source>
        <dbReference type="ARBA" id="ARBA00022917"/>
    </source>
</evidence>
<comment type="caution">
    <text evidence="9">The sequence shown here is derived from an EMBL/GenBank/DDBJ whole genome shotgun (WGS) entry which is preliminary data.</text>
</comment>
<dbReference type="FunFam" id="3.30.1360.40:FF:000001">
    <property type="entry name" value="Ribosome-recycling factor"/>
    <property type="match status" value="1"/>
</dbReference>
<evidence type="ECO:0000259" key="8">
    <source>
        <dbReference type="Pfam" id="PF01765"/>
    </source>
</evidence>
<dbReference type="EMBL" id="PVNL01000117">
    <property type="protein sequence ID" value="PRQ01198.1"/>
    <property type="molecule type" value="Genomic_DNA"/>
</dbReference>
<evidence type="ECO:0000256" key="1">
    <source>
        <dbReference type="ARBA" id="ARBA00004496"/>
    </source>
</evidence>
<organism evidence="9 10">
    <name type="scientific">Enhygromyxa salina</name>
    <dbReference type="NCBI Taxonomy" id="215803"/>
    <lineage>
        <taxon>Bacteria</taxon>
        <taxon>Pseudomonadati</taxon>
        <taxon>Myxococcota</taxon>
        <taxon>Polyangia</taxon>
        <taxon>Nannocystales</taxon>
        <taxon>Nannocystaceae</taxon>
        <taxon>Enhygromyxa</taxon>
    </lineage>
</organism>
<comment type="subcellular location">
    <subcellularLocation>
        <location evidence="1 6">Cytoplasm</location>
    </subcellularLocation>
</comment>
<sequence length="189" mass="20647">MASFDGEEVLMETEGSMESARDAFGKALSRVRAGTANPSQLDGVRVEAYGTQMKLREVATVAKADARLLIVKPFDANTISAVEKAIMNAGLGLNPSSDGVVLRVPIPHLTEERRKDLVKEVRRAGEDAKVALRKARRSANDAFKKAEKDKEISEDELKSALDKIQELTDAFSKQVDDSLGKKEAEIMDD</sequence>
<proteinExistence type="inferred from homology"/>
<name>A0A2S9Y7V1_9BACT</name>
<dbReference type="AlphaFoldDB" id="A0A2S9Y7V1"/>
<feature type="coiled-coil region" evidence="7">
    <location>
        <begin position="136"/>
        <end position="170"/>
    </location>
</feature>
<evidence type="ECO:0000256" key="6">
    <source>
        <dbReference type="HAMAP-Rule" id="MF_00040"/>
    </source>
</evidence>
<feature type="domain" description="Ribosome recycling factor" evidence="8">
    <location>
        <begin position="26"/>
        <end position="187"/>
    </location>
</feature>
<keyword evidence="3 6" id="KW-0963">Cytoplasm</keyword>
<evidence type="ECO:0000313" key="9">
    <source>
        <dbReference type="EMBL" id="PRQ01198.1"/>
    </source>
</evidence>
<dbReference type="InterPro" id="IPR036191">
    <property type="entry name" value="RRF_sf"/>
</dbReference>
<dbReference type="GO" id="GO:0005737">
    <property type="term" value="C:cytoplasm"/>
    <property type="evidence" value="ECO:0007669"/>
    <property type="project" value="UniProtKB-SubCell"/>
</dbReference>
<keyword evidence="7" id="KW-0175">Coiled coil</keyword>